<evidence type="ECO:0000256" key="3">
    <source>
        <dbReference type="ARBA" id="ARBA00016943"/>
    </source>
</evidence>
<keyword evidence="8 12" id="KW-0067">ATP-binding</keyword>
<dbReference type="PRINTS" id="PR00990">
    <property type="entry name" value="RIBOKINASE"/>
</dbReference>
<dbReference type="OrthoDB" id="9775849at2"/>
<comment type="catalytic activity">
    <reaction evidence="12">
        <text>D-ribose + ATP = D-ribose 5-phosphate + ADP + H(+)</text>
        <dbReference type="Rhea" id="RHEA:13697"/>
        <dbReference type="ChEBI" id="CHEBI:15378"/>
        <dbReference type="ChEBI" id="CHEBI:30616"/>
        <dbReference type="ChEBI" id="CHEBI:47013"/>
        <dbReference type="ChEBI" id="CHEBI:78346"/>
        <dbReference type="ChEBI" id="CHEBI:456216"/>
        <dbReference type="EC" id="2.7.1.15"/>
    </reaction>
</comment>
<organism evidence="14 15">
    <name type="scientific">Cohaesibacter gelatinilyticus</name>
    <dbReference type="NCBI Taxonomy" id="372072"/>
    <lineage>
        <taxon>Bacteria</taxon>
        <taxon>Pseudomonadati</taxon>
        <taxon>Pseudomonadota</taxon>
        <taxon>Alphaproteobacteria</taxon>
        <taxon>Hyphomicrobiales</taxon>
        <taxon>Cohaesibacteraceae</taxon>
    </lineage>
</organism>
<dbReference type="Proteomes" id="UP000219439">
    <property type="component" value="Unassembled WGS sequence"/>
</dbReference>
<evidence type="ECO:0000256" key="4">
    <source>
        <dbReference type="ARBA" id="ARBA00022679"/>
    </source>
</evidence>
<dbReference type="UniPathway" id="UPA00916">
    <property type="reaction ID" value="UER00889"/>
</dbReference>
<keyword evidence="7 12" id="KW-0418">Kinase</keyword>
<dbReference type="InterPro" id="IPR011611">
    <property type="entry name" value="PfkB_dom"/>
</dbReference>
<feature type="binding site" evidence="12">
    <location>
        <position position="288"/>
    </location>
    <ligand>
        <name>K(+)</name>
        <dbReference type="ChEBI" id="CHEBI:29103"/>
    </ligand>
</feature>
<dbReference type="InterPro" id="IPR011877">
    <property type="entry name" value="Ribokinase"/>
</dbReference>
<dbReference type="HAMAP" id="MF_01987">
    <property type="entry name" value="Ribokinase"/>
    <property type="match status" value="1"/>
</dbReference>
<evidence type="ECO:0000256" key="1">
    <source>
        <dbReference type="ARBA" id="ARBA00005380"/>
    </source>
</evidence>
<dbReference type="NCBIfam" id="TIGR02152">
    <property type="entry name" value="D_ribokin_bact"/>
    <property type="match status" value="1"/>
</dbReference>
<dbReference type="GO" id="GO:0019303">
    <property type="term" value="P:D-ribose catabolic process"/>
    <property type="evidence" value="ECO:0007669"/>
    <property type="project" value="UniProtKB-UniRule"/>
</dbReference>
<dbReference type="AlphaFoldDB" id="A0A285PEP5"/>
<evidence type="ECO:0000256" key="2">
    <source>
        <dbReference type="ARBA" id="ARBA00012035"/>
    </source>
</evidence>
<dbReference type="InterPro" id="IPR002139">
    <property type="entry name" value="Ribo/fructo_kinase"/>
</dbReference>
<keyword evidence="9 12" id="KW-0460">Magnesium</keyword>
<evidence type="ECO:0000256" key="6">
    <source>
        <dbReference type="ARBA" id="ARBA00022741"/>
    </source>
</evidence>
<comment type="caution">
    <text evidence="12">Lacks conserved residue(s) required for the propagation of feature annotation.</text>
</comment>
<dbReference type="PANTHER" id="PTHR10584">
    <property type="entry name" value="SUGAR KINASE"/>
    <property type="match status" value="1"/>
</dbReference>
<evidence type="ECO:0000256" key="10">
    <source>
        <dbReference type="ARBA" id="ARBA00022958"/>
    </source>
</evidence>
<feature type="binding site" evidence="12">
    <location>
        <begin position="10"/>
        <end position="12"/>
    </location>
    <ligand>
        <name>substrate</name>
    </ligand>
</feature>
<dbReference type="EC" id="2.7.1.15" evidence="2 12"/>
<comment type="subcellular location">
    <subcellularLocation>
        <location evidence="12">Cytoplasm</location>
    </subcellularLocation>
</comment>
<keyword evidence="12" id="KW-0963">Cytoplasm</keyword>
<comment type="similarity">
    <text evidence="1">Belongs to the carbohydrate kinase pfkB family.</text>
</comment>
<dbReference type="PROSITE" id="PS00583">
    <property type="entry name" value="PFKB_KINASES_1"/>
    <property type="match status" value="1"/>
</dbReference>
<dbReference type="CDD" id="cd01174">
    <property type="entry name" value="ribokinase"/>
    <property type="match status" value="1"/>
</dbReference>
<keyword evidence="11 12" id="KW-0119">Carbohydrate metabolism</keyword>
<evidence type="ECO:0000256" key="8">
    <source>
        <dbReference type="ARBA" id="ARBA00022840"/>
    </source>
</evidence>
<dbReference type="GO" id="GO:0046872">
    <property type="term" value="F:metal ion binding"/>
    <property type="evidence" value="ECO:0007669"/>
    <property type="project" value="UniProtKB-KW"/>
</dbReference>
<feature type="binding site" evidence="12">
    <location>
        <position position="292"/>
    </location>
    <ligand>
        <name>K(+)</name>
        <dbReference type="ChEBI" id="CHEBI:29103"/>
    </ligand>
</feature>
<feature type="binding site" evidence="12">
    <location>
        <begin position="221"/>
        <end position="226"/>
    </location>
    <ligand>
        <name>ATP</name>
        <dbReference type="ChEBI" id="CHEBI:30616"/>
    </ligand>
</feature>
<evidence type="ECO:0000256" key="12">
    <source>
        <dbReference type="HAMAP-Rule" id="MF_01987"/>
    </source>
</evidence>
<evidence type="ECO:0000259" key="13">
    <source>
        <dbReference type="Pfam" id="PF00294"/>
    </source>
</evidence>
<evidence type="ECO:0000256" key="11">
    <source>
        <dbReference type="ARBA" id="ARBA00023277"/>
    </source>
</evidence>
<comment type="pathway">
    <text evidence="12">Carbohydrate metabolism; D-ribose degradation; D-ribose 5-phosphate from beta-D-ribopyranose: step 2/2.</text>
</comment>
<keyword evidence="10 12" id="KW-0630">Potassium</keyword>
<dbReference type="Gene3D" id="3.40.1190.20">
    <property type="match status" value="1"/>
</dbReference>
<keyword evidence="15" id="KW-1185">Reference proteome</keyword>
<proteinExistence type="inferred from homology"/>
<feature type="binding site" evidence="12">
    <location>
        <position position="283"/>
    </location>
    <ligand>
        <name>K(+)</name>
        <dbReference type="ChEBI" id="CHEBI:29103"/>
    </ligand>
</feature>
<keyword evidence="4 12" id="KW-0808">Transferase</keyword>
<dbReference type="GO" id="GO:0005829">
    <property type="term" value="C:cytosol"/>
    <property type="evidence" value="ECO:0007669"/>
    <property type="project" value="TreeGrafter"/>
</dbReference>
<comment type="similarity">
    <text evidence="12">Belongs to the carbohydrate kinase PfkB family. Ribokinase subfamily.</text>
</comment>
<evidence type="ECO:0000256" key="9">
    <source>
        <dbReference type="ARBA" id="ARBA00022842"/>
    </source>
</evidence>
<comment type="cofactor">
    <cofactor evidence="12">
        <name>Mg(2+)</name>
        <dbReference type="ChEBI" id="CHEBI:18420"/>
    </cofactor>
    <text evidence="12">Requires a divalent cation, most likely magnesium in vivo, as an electrophilic catalyst to aid phosphoryl group transfer. It is the chelate of the metal and the nucleotide that is the actual substrate.</text>
</comment>
<dbReference type="InterPro" id="IPR002173">
    <property type="entry name" value="Carboh/pur_kinase_PfkB_CS"/>
</dbReference>
<dbReference type="SUPFAM" id="SSF53613">
    <property type="entry name" value="Ribokinase-like"/>
    <property type="match status" value="1"/>
</dbReference>
<feature type="binding site" evidence="12">
    <location>
        <begin position="252"/>
        <end position="253"/>
    </location>
    <ligand>
        <name>ATP</name>
        <dbReference type="ChEBI" id="CHEBI:30616"/>
    </ligand>
</feature>
<dbReference type="PROSITE" id="PS00584">
    <property type="entry name" value="PFKB_KINASES_2"/>
    <property type="match status" value="1"/>
</dbReference>
<feature type="binding site" evidence="12">
    <location>
        <position position="286"/>
    </location>
    <ligand>
        <name>K(+)</name>
        <dbReference type="ChEBI" id="CHEBI:29103"/>
    </ligand>
</feature>
<protein>
    <recommendedName>
        <fullName evidence="3 12">Ribokinase</fullName>
        <shortName evidence="12">RK</shortName>
        <ecNumber evidence="2 12">2.7.1.15</ecNumber>
    </recommendedName>
</protein>
<comment type="activity regulation">
    <text evidence="12">Activated by a monovalent cation that binds near, but not in, the active site. The most likely occupant of the site in vivo is potassium. Ion binding induces a conformational change that may alter substrate affinity.</text>
</comment>
<accession>A0A285PEP5</accession>
<feature type="binding site" evidence="12">
    <location>
        <begin position="38"/>
        <end position="42"/>
    </location>
    <ligand>
        <name>substrate</name>
    </ligand>
</feature>
<evidence type="ECO:0000313" key="15">
    <source>
        <dbReference type="Proteomes" id="UP000219439"/>
    </source>
</evidence>
<dbReference type="GO" id="GO:0004747">
    <property type="term" value="F:ribokinase activity"/>
    <property type="evidence" value="ECO:0007669"/>
    <property type="project" value="UniProtKB-UniRule"/>
</dbReference>
<evidence type="ECO:0000256" key="5">
    <source>
        <dbReference type="ARBA" id="ARBA00022723"/>
    </source>
</evidence>
<dbReference type="PANTHER" id="PTHR10584:SF166">
    <property type="entry name" value="RIBOKINASE"/>
    <property type="match status" value="1"/>
</dbReference>
<keyword evidence="5 12" id="KW-0479">Metal-binding</keyword>
<reference evidence="14 15" key="1">
    <citation type="submission" date="2017-09" db="EMBL/GenBank/DDBJ databases">
        <authorList>
            <person name="Ehlers B."/>
            <person name="Leendertz F.H."/>
        </authorList>
    </citation>
    <scope>NUCLEOTIDE SEQUENCE [LARGE SCALE GENOMIC DNA]</scope>
    <source>
        <strain evidence="14 15">DSM 18289</strain>
    </source>
</reference>
<feature type="binding site" evidence="12">
    <location>
        <position position="139"/>
    </location>
    <ligand>
        <name>substrate</name>
    </ligand>
</feature>
<name>A0A285PEP5_9HYPH</name>
<comment type="function">
    <text evidence="12">Catalyzes the phosphorylation of ribose at O-5 in a reaction requiring ATP and magnesium. The resulting D-ribose-5-phosphate can then be used either for sythesis of nucleotides, histidine, and tryptophan, or as a component of the pentose phosphate pathway.</text>
</comment>
<gene>
    <name evidence="12" type="primary">rbsK</name>
    <name evidence="14" type="ORF">SAMN06265368_3302</name>
</gene>
<evidence type="ECO:0000313" key="14">
    <source>
        <dbReference type="EMBL" id="SNZ20199.1"/>
    </source>
</evidence>
<feature type="active site" description="Proton acceptor" evidence="12">
    <location>
        <position position="253"/>
    </location>
</feature>
<dbReference type="RefSeq" id="WP_097154572.1">
    <property type="nucleotide sequence ID" value="NZ_OBEL01000004.1"/>
</dbReference>
<dbReference type="InterPro" id="IPR029056">
    <property type="entry name" value="Ribokinase-like"/>
</dbReference>
<evidence type="ECO:0000256" key="7">
    <source>
        <dbReference type="ARBA" id="ARBA00022777"/>
    </source>
</evidence>
<feature type="binding site" evidence="12">
    <location>
        <position position="249"/>
    </location>
    <ligand>
        <name>K(+)</name>
        <dbReference type="ChEBI" id="CHEBI:29103"/>
    </ligand>
</feature>
<comment type="subunit">
    <text evidence="12">Homodimer.</text>
</comment>
<feature type="binding site" evidence="12">
    <location>
        <position position="247"/>
    </location>
    <ligand>
        <name>K(+)</name>
        <dbReference type="ChEBI" id="CHEBI:29103"/>
    </ligand>
</feature>
<feature type="binding site" evidence="12">
    <location>
        <position position="253"/>
    </location>
    <ligand>
        <name>substrate</name>
    </ligand>
</feature>
<dbReference type="EMBL" id="OBEL01000004">
    <property type="protein sequence ID" value="SNZ20199.1"/>
    <property type="molecule type" value="Genomic_DNA"/>
</dbReference>
<feature type="domain" description="Carbohydrate kinase PfkB" evidence="13">
    <location>
        <begin position="3"/>
        <end position="296"/>
    </location>
</feature>
<keyword evidence="6 12" id="KW-0547">Nucleotide-binding</keyword>
<feature type="binding site" evidence="12">
    <location>
        <position position="185"/>
    </location>
    <ligand>
        <name>ATP</name>
        <dbReference type="ChEBI" id="CHEBI:30616"/>
    </ligand>
</feature>
<dbReference type="GO" id="GO:0005524">
    <property type="term" value="F:ATP binding"/>
    <property type="evidence" value="ECO:0007669"/>
    <property type="project" value="UniProtKB-UniRule"/>
</dbReference>
<dbReference type="Pfam" id="PF00294">
    <property type="entry name" value="PfkB"/>
    <property type="match status" value="1"/>
</dbReference>
<sequence>MSISVFGSINIDLTTYAQTLPAPGETLLADRYVLGLGGKGCNQAAAVAKLGADPVLVGRVGVDSFGKSALEEIGKLGLSTSHVHIDQDNNSGLAVIGVDAKAENSISVIGGANMAIDQSDVARADDVFKAVNILLLQMEIPLKAAMQAAEKVRTNGGLVVLDPAPAPKVGLSEDILGHIDIITPNETETEILTGIRPRNREEAAQAARLLRERGVSIAIIKLGAKGVYFQSSHEEAFVEPFKVSSIDSVAAGDCFNGGLAFALDEGMPLVEAVTFASACGALSTTKKGASASAPTREEVETLLRSCMFNP</sequence>